<evidence type="ECO:0000256" key="2">
    <source>
        <dbReference type="ARBA" id="ARBA00022475"/>
    </source>
</evidence>
<feature type="transmembrane region" description="Helical" evidence="7">
    <location>
        <begin position="212"/>
        <end position="241"/>
    </location>
</feature>
<dbReference type="AlphaFoldDB" id="A0A0B1Z5S9"/>
<keyword evidence="4 7" id="KW-1133">Transmembrane helix</keyword>
<feature type="transmembrane region" description="Helical" evidence="7">
    <location>
        <begin position="169"/>
        <end position="200"/>
    </location>
</feature>
<dbReference type="NCBIfam" id="TIGR00773">
    <property type="entry name" value="NhaA"/>
    <property type="match status" value="1"/>
</dbReference>
<keyword evidence="7" id="KW-0813">Transport</keyword>
<proteinExistence type="inferred from homology"/>
<evidence type="ECO:0000256" key="1">
    <source>
        <dbReference type="ARBA" id="ARBA00004429"/>
    </source>
</evidence>
<feature type="transmembrane region" description="Helical" evidence="7">
    <location>
        <begin position="261"/>
        <end position="282"/>
    </location>
</feature>
<evidence type="ECO:0000313" key="9">
    <source>
        <dbReference type="Proteomes" id="UP000030949"/>
    </source>
</evidence>
<evidence type="ECO:0000313" key="8">
    <source>
        <dbReference type="EMBL" id="KHK64683.1"/>
    </source>
</evidence>
<feature type="transmembrane region" description="Helical" evidence="7">
    <location>
        <begin position="26"/>
        <end position="46"/>
    </location>
</feature>
<dbReference type="InterPro" id="IPR004670">
    <property type="entry name" value="NhaA"/>
</dbReference>
<reference evidence="9" key="1">
    <citation type="submission" date="2015-03" db="EMBL/GenBank/DDBJ databases">
        <title>Pseudomonas frederiksbergensis hydrocarbon degrader.</title>
        <authorList>
            <person name="Brown L.M."/>
            <person name="Ruiz O.N."/>
            <person name="Mueller S."/>
            <person name="Gunasekera T.S."/>
        </authorList>
    </citation>
    <scope>NUCLEOTIDE SEQUENCE [LARGE SCALE GENOMIC DNA]</scope>
    <source>
        <strain evidence="9">SI8</strain>
    </source>
</reference>
<evidence type="ECO:0000256" key="7">
    <source>
        <dbReference type="HAMAP-Rule" id="MF_01844"/>
    </source>
</evidence>
<evidence type="ECO:0000256" key="3">
    <source>
        <dbReference type="ARBA" id="ARBA00022692"/>
    </source>
</evidence>
<dbReference type="RefSeq" id="WP_039590973.1">
    <property type="nucleotide sequence ID" value="NZ_CP142104.1"/>
</dbReference>
<dbReference type="PANTHER" id="PTHR30341:SF0">
    <property type="entry name" value="NA(+)_H(+) ANTIPORTER NHAA"/>
    <property type="match status" value="1"/>
</dbReference>
<evidence type="ECO:0000256" key="6">
    <source>
        <dbReference type="ARBA" id="ARBA00023201"/>
    </source>
</evidence>
<dbReference type="GO" id="GO:0005886">
    <property type="term" value="C:plasma membrane"/>
    <property type="evidence" value="ECO:0007669"/>
    <property type="project" value="UniProtKB-SubCell"/>
</dbReference>
<keyword evidence="7" id="KW-0050">Antiport</keyword>
<feature type="transmembrane region" description="Helical" evidence="7">
    <location>
        <begin position="294"/>
        <end position="322"/>
    </location>
</feature>
<feature type="transmembrane region" description="Helical" evidence="7">
    <location>
        <begin position="368"/>
        <end position="389"/>
    </location>
</feature>
<organism evidence="8 9">
    <name type="scientific">Pseudomonas frederiksbergensis</name>
    <dbReference type="NCBI Taxonomy" id="104087"/>
    <lineage>
        <taxon>Bacteria</taxon>
        <taxon>Pseudomonadati</taxon>
        <taxon>Pseudomonadota</taxon>
        <taxon>Gammaproteobacteria</taxon>
        <taxon>Pseudomonadales</taxon>
        <taxon>Pseudomonadaceae</taxon>
        <taxon>Pseudomonas</taxon>
    </lineage>
</organism>
<name>A0A0B1Z5S9_9PSED</name>
<protein>
    <recommendedName>
        <fullName evidence="7">Na(+)/H(+) antiporter NhaA</fullName>
    </recommendedName>
    <alternativeName>
        <fullName evidence="7">Sodium/proton antiporter NhaA</fullName>
    </alternativeName>
</protein>
<feature type="transmembrane region" description="Helical" evidence="7">
    <location>
        <begin position="128"/>
        <end position="148"/>
    </location>
</feature>
<comment type="function">
    <text evidence="7">Na(+)/H(+) antiporter that extrudes sodium in exchange for external protons.</text>
</comment>
<keyword evidence="6 7" id="KW-0739">Sodium transport</keyword>
<dbReference type="HAMAP" id="MF_01844">
    <property type="entry name" value="NhaA"/>
    <property type="match status" value="1"/>
</dbReference>
<keyword evidence="7" id="KW-0915">Sodium</keyword>
<comment type="subcellular location">
    <subcellularLocation>
        <location evidence="1">Cell inner membrane</location>
        <topology evidence="1">Multi-pass membrane protein</topology>
    </subcellularLocation>
    <subcellularLocation>
        <location evidence="7">Cell membrane</location>
        <topology evidence="7">Multi-pass membrane protein</topology>
    </subcellularLocation>
</comment>
<feature type="transmembrane region" description="Helical" evidence="7">
    <location>
        <begin position="334"/>
        <end position="356"/>
    </location>
</feature>
<dbReference type="GO" id="GO:0006885">
    <property type="term" value="P:regulation of pH"/>
    <property type="evidence" value="ECO:0007669"/>
    <property type="project" value="UniProtKB-UniRule"/>
</dbReference>
<comment type="catalytic activity">
    <reaction evidence="7">
        <text>Na(+)(in) + 2 H(+)(out) = Na(+)(out) + 2 H(+)(in)</text>
        <dbReference type="Rhea" id="RHEA:29251"/>
        <dbReference type="ChEBI" id="CHEBI:15378"/>
        <dbReference type="ChEBI" id="CHEBI:29101"/>
    </reaction>
</comment>
<comment type="similarity">
    <text evidence="7">Belongs to the NhaA Na(+)/H(+) (TC 2.A.33) antiporter family.</text>
</comment>
<dbReference type="Pfam" id="PF06965">
    <property type="entry name" value="Na_H_antiport_1"/>
    <property type="match status" value="1"/>
</dbReference>
<dbReference type="Gene3D" id="1.20.1530.10">
    <property type="entry name" value="Na+/H+ antiporter like domain"/>
    <property type="match status" value="1"/>
</dbReference>
<evidence type="ECO:0000256" key="4">
    <source>
        <dbReference type="ARBA" id="ARBA00022989"/>
    </source>
</evidence>
<dbReference type="EMBL" id="JQGJ01000005">
    <property type="protein sequence ID" value="KHK64683.1"/>
    <property type="molecule type" value="Genomic_DNA"/>
</dbReference>
<evidence type="ECO:0000256" key="5">
    <source>
        <dbReference type="ARBA" id="ARBA00023136"/>
    </source>
</evidence>
<dbReference type="PANTHER" id="PTHR30341">
    <property type="entry name" value="SODIUM ION/PROTON ANTIPORTER NHAA-RELATED"/>
    <property type="match status" value="1"/>
</dbReference>
<feature type="transmembrane region" description="Helical" evidence="7">
    <location>
        <begin position="103"/>
        <end position="122"/>
    </location>
</feature>
<dbReference type="GO" id="GO:0015385">
    <property type="term" value="F:sodium:proton antiporter activity"/>
    <property type="evidence" value="ECO:0007669"/>
    <property type="project" value="UniProtKB-UniRule"/>
</dbReference>
<keyword evidence="5 7" id="KW-0472">Membrane</keyword>
<keyword evidence="3 7" id="KW-0812">Transmembrane</keyword>
<keyword evidence="2 7" id="KW-1003">Cell membrane</keyword>
<dbReference type="NCBIfam" id="NF007111">
    <property type="entry name" value="PRK09560.1"/>
    <property type="match status" value="1"/>
</dbReference>
<keyword evidence="7" id="KW-0406">Ion transport</keyword>
<dbReference type="InterPro" id="IPR023171">
    <property type="entry name" value="Na/H_antiporter_dom_sf"/>
</dbReference>
<sequence>MGNGLTRDANLRAPALLIRFMSWEPAGGIVLMLSALAALIVANSPLYSSYERGLEASFLGMSMEHWVNDALMSVFFLMVGLGIKREALIGQLCGWSQRALPGLAALGGMIVPAILFVCINRGSSETLVGWAIPTATDIAFALGVLSLLSGRVPTSLKIFLSALAIIDDLGAVAIIALFYTAGLDVSMLLASAAVIALLVLMNKAGVTRLLPYLILGTLLWGLVLKSGIHATLAAVVVAFCIPLNKDAEGDDSPLQRLERSLSPWVAFIILPIFGFANSGVSLSDVTVDHLLGPVPLGIALGLLFGKQAGVFTFALIAIKTGLTQAPAGTTWRQIYGVSLLCGVGFTMSLFIGNLAFPESQRLMDEVKVGVLSGSILSALMGMAVLRFGVIQRRR</sequence>
<dbReference type="Proteomes" id="UP000030949">
    <property type="component" value="Unassembled WGS sequence"/>
</dbReference>
<dbReference type="NCBIfam" id="NF007112">
    <property type="entry name" value="PRK09561.1"/>
    <property type="match status" value="1"/>
</dbReference>
<feature type="transmembrane region" description="Helical" evidence="7">
    <location>
        <begin position="66"/>
        <end position="83"/>
    </location>
</feature>
<dbReference type="OrthoDB" id="9808135at2"/>
<accession>A0A0B1Z5S9</accession>
<gene>
    <name evidence="7 8" type="primary">nhaA</name>
    <name evidence="8" type="ORF">JZ00_10215</name>
</gene>
<comment type="caution">
    <text evidence="8">The sequence shown here is derived from an EMBL/GenBank/DDBJ whole genome shotgun (WGS) entry which is preliminary data.</text>
</comment>